<accession>A0A1Z4JPH8</accession>
<proteinExistence type="predicted"/>
<dbReference type="Proteomes" id="UP000217895">
    <property type="component" value="Chromosome"/>
</dbReference>
<evidence type="ECO:0000256" key="1">
    <source>
        <dbReference type="SAM" id="MobiDB-lite"/>
    </source>
</evidence>
<keyword evidence="3" id="KW-1185">Reference proteome</keyword>
<name>A0A1Z4JPH8_LEPBY</name>
<feature type="region of interest" description="Disordered" evidence="1">
    <location>
        <begin position="174"/>
        <end position="193"/>
    </location>
</feature>
<reference evidence="2 3" key="1">
    <citation type="submission" date="2017-06" db="EMBL/GenBank/DDBJ databases">
        <title>Genome sequencing of cyanobaciteial culture collection at National Institute for Environmental Studies (NIES).</title>
        <authorList>
            <person name="Hirose Y."/>
            <person name="Shimura Y."/>
            <person name="Fujisawa T."/>
            <person name="Nakamura Y."/>
            <person name="Kawachi M."/>
        </authorList>
    </citation>
    <scope>NUCLEOTIDE SEQUENCE [LARGE SCALE GENOMIC DNA]</scope>
    <source>
        <strain evidence="2 3">NIES-2135</strain>
    </source>
</reference>
<organism evidence="2 3">
    <name type="scientific">Leptolyngbya boryana NIES-2135</name>
    <dbReference type="NCBI Taxonomy" id="1973484"/>
    <lineage>
        <taxon>Bacteria</taxon>
        <taxon>Bacillati</taxon>
        <taxon>Cyanobacteriota</taxon>
        <taxon>Cyanophyceae</taxon>
        <taxon>Leptolyngbyales</taxon>
        <taxon>Leptolyngbyaceae</taxon>
        <taxon>Leptolyngbya group</taxon>
        <taxon>Leptolyngbya</taxon>
    </lineage>
</organism>
<evidence type="ECO:0000313" key="2">
    <source>
        <dbReference type="EMBL" id="BAY58548.1"/>
    </source>
</evidence>
<dbReference type="AlphaFoldDB" id="A0A1Z4JPH8"/>
<dbReference type="EMBL" id="AP018203">
    <property type="protein sequence ID" value="BAY58548.1"/>
    <property type="molecule type" value="Genomic_DNA"/>
</dbReference>
<sequence>MSRTDELLQAILDELRSRNQLLGFHAPFKKKVIYANRSYTDCLWYFFDGASKTHIPIEHHALTGIIEKLEIEEKEFRGKPDYKVNLHIRADRAYVIQSGHDTLFARGLVFMLSKLPVAAFRQPITIAVEAGDTEQVLFCRIYNPATGEAVFAPYPDQVNWEQVTAVAIDKIQRAHETESQTHEAPEQPEPEKLDLSDAIAAIPVEMERIGWTKKQGSEYLQTKYDKKTRAELDDQEMFEFLRHLRSLPTRTKVA</sequence>
<gene>
    <name evidence="2" type="ORF">NIES2135_54210</name>
</gene>
<protein>
    <submittedName>
        <fullName evidence="2">Uncharacterized protein</fullName>
    </submittedName>
</protein>
<evidence type="ECO:0000313" key="3">
    <source>
        <dbReference type="Proteomes" id="UP000217895"/>
    </source>
</evidence>